<organism evidence="6 7">
    <name type="scientific">Microcoleus asticus IPMA8</name>
    <dbReference type="NCBI Taxonomy" id="2563858"/>
    <lineage>
        <taxon>Bacteria</taxon>
        <taxon>Bacillati</taxon>
        <taxon>Cyanobacteriota</taxon>
        <taxon>Cyanophyceae</taxon>
        <taxon>Oscillatoriophycideae</taxon>
        <taxon>Oscillatoriales</taxon>
        <taxon>Microcoleaceae</taxon>
        <taxon>Microcoleus</taxon>
        <taxon>Microcoleus asticus</taxon>
    </lineage>
</organism>
<name>A0ABX2D1L9_9CYAN</name>
<dbReference type="EMBL" id="SRRZ01000062">
    <property type="protein sequence ID" value="NQE35743.1"/>
    <property type="molecule type" value="Genomic_DNA"/>
</dbReference>
<keyword evidence="7" id="KW-1185">Reference proteome</keyword>
<dbReference type="SUPFAM" id="SSF158682">
    <property type="entry name" value="TerB-like"/>
    <property type="match status" value="1"/>
</dbReference>
<evidence type="ECO:0000259" key="5">
    <source>
        <dbReference type="Pfam" id="PF06803"/>
    </source>
</evidence>
<comment type="caution">
    <text evidence="6">The sequence shown here is derived from an EMBL/GenBank/DDBJ whole genome shotgun (WGS) entry which is preliminary data.</text>
</comment>
<reference evidence="6 7" key="1">
    <citation type="journal article" date="2020" name="Sci. Rep.">
        <title>A novel cyanobacterial geosmin producer, revising GeoA distribution and dispersion patterns in Bacteria.</title>
        <authorList>
            <person name="Churro C."/>
            <person name="Semedo-Aguiar A.P."/>
            <person name="Silva A.D."/>
            <person name="Pereira-Leal J.B."/>
            <person name="Leite R.B."/>
        </authorList>
    </citation>
    <scope>NUCLEOTIDE SEQUENCE [LARGE SCALE GENOMIC DNA]</scope>
    <source>
        <strain evidence="6 7">IPMA8</strain>
    </source>
</reference>
<protein>
    <recommendedName>
        <fullName evidence="5">DUF1232 domain-containing protein</fullName>
    </recommendedName>
</protein>
<evidence type="ECO:0000313" key="7">
    <source>
        <dbReference type="Proteomes" id="UP000702425"/>
    </source>
</evidence>
<dbReference type="RefSeq" id="WP_172189372.1">
    <property type="nucleotide sequence ID" value="NZ_CAWPPK010000277.1"/>
</dbReference>
<accession>A0ABX2D1L9</accession>
<evidence type="ECO:0000256" key="3">
    <source>
        <dbReference type="ARBA" id="ARBA00022989"/>
    </source>
</evidence>
<evidence type="ECO:0000256" key="1">
    <source>
        <dbReference type="ARBA" id="ARBA00004127"/>
    </source>
</evidence>
<dbReference type="Pfam" id="PF06803">
    <property type="entry name" value="DUF1232"/>
    <property type="match status" value="1"/>
</dbReference>
<sequence>MQSVVINRGSIMSERDIFATSSESELLAFYGSLFAIAAADGSVDIDELDLLFKTINLDKFSDSAKTQIQSYTATPPSLSDCLQTLSHSEEPLRLGVMYFLINIAGANKTLHPGESEAIQSAKKLLAVSDLQIQAMQEFIADMKQIREGAPNKNQASASFNSAVSQLKNKGIPLDLIDPKRTTTNLSDSNMKYSDESFWVKLKNFALTAGREVVEKALILYYTAQNPNVPAWAKGVVVGALTYFISPVDAIPDLLVGIGFTDDLGVLLAAIATVSVYINADTKEQAQHKMKDWFG</sequence>
<gene>
    <name evidence="6" type="ORF">E5S67_03478</name>
</gene>
<evidence type="ECO:0000256" key="4">
    <source>
        <dbReference type="ARBA" id="ARBA00023136"/>
    </source>
</evidence>
<comment type="subcellular location">
    <subcellularLocation>
        <location evidence="1">Endomembrane system</location>
        <topology evidence="1">Multi-pass membrane protein</topology>
    </subcellularLocation>
</comment>
<dbReference type="InterPro" id="IPR029024">
    <property type="entry name" value="TerB-like"/>
</dbReference>
<dbReference type="Proteomes" id="UP000702425">
    <property type="component" value="Unassembled WGS sequence"/>
</dbReference>
<feature type="domain" description="DUF1232" evidence="5">
    <location>
        <begin position="232"/>
        <end position="267"/>
    </location>
</feature>
<keyword evidence="3" id="KW-1133">Transmembrane helix</keyword>
<keyword evidence="2" id="KW-0812">Transmembrane</keyword>
<evidence type="ECO:0000256" key="2">
    <source>
        <dbReference type="ARBA" id="ARBA00022692"/>
    </source>
</evidence>
<dbReference type="InterPro" id="IPR010652">
    <property type="entry name" value="DUF1232"/>
</dbReference>
<proteinExistence type="predicted"/>
<evidence type="ECO:0000313" key="6">
    <source>
        <dbReference type="EMBL" id="NQE35743.1"/>
    </source>
</evidence>
<dbReference type="Gene3D" id="1.10.3680.10">
    <property type="entry name" value="TerB-like"/>
    <property type="match status" value="1"/>
</dbReference>
<dbReference type="CDD" id="cd07177">
    <property type="entry name" value="terB_like"/>
    <property type="match status" value="1"/>
</dbReference>
<keyword evidence="4" id="KW-0472">Membrane</keyword>